<dbReference type="NCBIfam" id="TIGR00498">
    <property type="entry name" value="lexA"/>
    <property type="match status" value="1"/>
</dbReference>
<dbReference type="InterPro" id="IPR050077">
    <property type="entry name" value="LexA_repressor"/>
</dbReference>
<feature type="site" description="Cleavage; by autolysis" evidence="12">
    <location>
        <begin position="136"/>
        <end position="137"/>
    </location>
</feature>
<dbReference type="Proteomes" id="UP000186785">
    <property type="component" value="Unassembled WGS sequence"/>
</dbReference>
<keyword evidence="18" id="KW-1185">Reference proteome</keyword>
<evidence type="ECO:0000256" key="9">
    <source>
        <dbReference type="ARBA" id="ARBA00023163"/>
    </source>
</evidence>
<dbReference type="InterPro" id="IPR006199">
    <property type="entry name" value="LexA_DNA-bd_dom"/>
</dbReference>
<comment type="caution">
    <text evidence="17">The sequence shown here is derived from an EMBL/GenBank/DDBJ whole genome shotgun (WGS) entry which is preliminary data.</text>
</comment>
<dbReference type="PANTHER" id="PTHR33516">
    <property type="entry name" value="LEXA REPRESSOR"/>
    <property type="match status" value="1"/>
</dbReference>
<dbReference type="PRINTS" id="PR00726">
    <property type="entry name" value="LEXASERPTASE"/>
</dbReference>
<dbReference type="GO" id="GO:0045892">
    <property type="term" value="P:negative regulation of DNA-templated transcription"/>
    <property type="evidence" value="ECO:0007669"/>
    <property type="project" value="UniProtKB-UniRule"/>
</dbReference>
<feature type="region of interest" description="Disordered" evidence="14">
    <location>
        <begin position="1"/>
        <end position="21"/>
    </location>
</feature>
<evidence type="ECO:0000256" key="12">
    <source>
        <dbReference type="HAMAP-Rule" id="MF_00015"/>
    </source>
</evidence>
<dbReference type="GO" id="GO:0003677">
    <property type="term" value="F:DNA binding"/>
    <property type="evidence" value="ECO:0007669"/>
    <property type="project" value="UniProtKB-UniRule"/>
</dbReference>
<dbReference type="STRING" id="1921764.BSR28_03250"/>
<dbReference type="CDD" id="cd00090">
    <property type="entry name" value="HTH_ARSR"/>
    <property type="match status" value="1"/>
</dbReference>
<evidence type="ECO:0000256" key="8">
    <source>
        <dbReference type="ARBA" id="ARBA00023125"/>
    </source>
</evidence>
<dbReference type="InterPro" id="IPR036390">
    <property type="entry name" value="WH_DNA-bd_sf"/>
</dbReference>
<dbReference type="Gene3D" id="2.10.109.10">
    <property type="entry name" value="Umud Fragment, subunit A"/>
    <property type="match status" value="1"/>
</dbReference>
<keyword evidence="8 12" id="KW-0238">DNA-binding</keyword>
<dbReference type="InterPro" id="IPR006197">
    <property type="entry name" value="Peptidase_S24_LexA"/>
</dbReference>
<evidence type="ECO:0000256" key="1">
    <source>
        <dbReference type="ARBA" id="ARBA00007484"/>
    </source>
</evidence>
<keyword evidence="3 12" id="KW-0235">DNA replication</keyword>
<feature type="domain" description="Peptidase S24/S26A/S26B/S26C" evidence="15">
    <location>
        <begin position="129"/>
        <end position="241"/>
    </location>
</feature>
<dbReference type="InterPro" id="IPR036286">
    <property type="entry name" value="LexA/Signal_pep-like_sf"/>
</dbReference>
<dbReference type="InterPro" id="IPR006200">
    <property type="entry name" value="LexA"/>
</dbReference>
<evidence type="ECO:0000256" key="6">
    <source>
        <dbReference type="ARBA" id="ARBA00022813"/>
    </source>
</evidence>
<feature type="DNA-binding region" description="H-T-H motif" evidence="12">
    <location>
        <begin position="44"/>
        <end position="64"/>
    </location>
</feature>
<comment type="function">
    <text evidence="12">Represses a number of genes involved in the response to DNA damage (SOS response), including recA and lexA. In the presence of single-stranded DNA, RecA interacts with LexA causing an autocatalytic cleavage which disrupts the DNA-binding part of LexA, leading to derepression of the SOS regulon and eventually DNA repair.</text>
</comment>
<dbReference type="InterPro" id="IPR036388">
    <property type="entry name" value="WH-like_DNA-bd_sf"/>
</dbReference>
<reference evidence="17 18" key="1">
    <citation type="submission" date="2016-11" db="EMBL/GenBank/DDBJ databases">
        <title>Actinomyces gypaetusis sp. nov. isolated from the vulture Gypaetus barbatus in Qinghai Tibet Plateau China.</title>
        <authorList>
            <person name="Meng X."/>
        </authorList>
    </citation>
    <scope>NUCLEOTIDE SEQUENCE [LARGE SCALE GENOMIC DNA]</scope>
    <source>
        <strain evidence="17 18">VUL4_2</strain>
    </source>
</reference>
<evidence type="ECO:0000256" key="3">
    <source>
        <dbReference type="ARBA" id="ARBA00022705"/>
    </source>
</evidence>
<feature type="compositionally biased region" description="Polar residues" evidence="14">
    <location>
        <begin position="7"/>
        <end position="21"/>
    </location>
</feature>
<sequence>MKPKSPASKSGSNDLDRSTLTGRQLDILRYLEACARSGQHVPTVREIATAVGLSSPSSVKHQLDTLEELGFISRDERRARALKVNTLEDSGNTTSTSAPAPTSSPAPTSLPNFPGLDPEQLFVDSTPVPLVGHIAAGKPITAIEEIEDTFVLPQRLTGKGNLFMLEVEGDSMIEAAICDGDWVVVRQQNNAEFGEIVAAMIDGEATVKVWSRKDGHYWLLPCNENYAPIPADQAQILGKVVTVLRSL</sequence>
<evidence type="ECO:0000256" key="7">
    <source>
        <dbReference type="ARBA" id="ARBA00023015"/>
    </source>
</evidence>
<dbReference type="FunFam" id="2.10.109.10:FF:000001">
    <property type="entry name" value="LexA repressor"/>
    <property type="match status" value="1"/>
</dbReference>
<evidence type="ECO:0000256" key="10">
    <source>
        <dbReference type="ARBA" id="ARBA00023204"/>
    </source>
</evidence>
<dbReference type="InterPro" id="IPR039418">
    <property type="entry name" value="LexA-like"/>
</dbReference>
<keyword evidence="7 12" id="KW-0805">Transcription regulation</keyword>
<dbReference type="RefSeq" id="WP_073708940.1">
    <property type="nucleotide sequence ID" value="NZ_MQSV01000002.1"/>
</dbReference>
<keyword evidence="2 12" id="KW-0678">Repressor</keyword>
<keyword evidence="9 12" id="KW-0804">Transcription</keyword>
<dbReference type="GO" id="GO:0009432">
    <property type="term" value="P:SOS response"/>
    <property type="evidence" value="ECO:0007669"/>
    <property type="project" value="UniProtKB-UniRule"/>
</dbReference>
<dbReference type="Pfam" id="PF00717">
    <property type="entry name" value="Peptidase_S24"/>
    <property type="match status" value="1"/>
</dbReference>
<organism evidence="17 18">
    <name type="scientific">Boudabousia liubingyangii</name>
    <dbReference type="NCBI Taxonomy" id="1921764"/>
    <lineage>
        <taxon>Bacteria</taxon>
        <taxon>Bacillati</taxon>
        <taxon>Actinomycetota</taxon>
        <taxon>Actinomycetes</taxon>
        <taxon>Actinomycetales</taxon>
        <taxon>Actinomycetaceae</taxon>
        <taxon>Boudabousia</taxon>
    </lineage>
</organism>
<dbReference type="InterPro" id="IPR011991">
    <property type="entry name" value="ArsR-like_HTH"/>
</dbReference>
<dbReference type="InterPro" id="IPR015927">
    <property type="entry name" value="Peptidase_S24_S26A/B/C"/>
</dbReference>
<comment type="catalytic activity">
    <reaction evidence="12">
        <text>Hydrolysis of Ala-|-Gly bond in repressor LexA.</text>
        <dbReference type="EC" id="3.4.21.88"/>
    </reaction>
</comment>
<dbReference type="Gene3D" id="1.10.10.10">
    <property type="entry name" value="Winged helix-like DNA-binding domain superfamily/Winged helix DNA-binding domain"/>
    <property type="match status" value="1"/>
</dbReference>
<name>A0A1Q5PN38_9ACTO</name>
<dbReference type="CDD" id="cd06529">
    <property type="entry name" value="S24_LexA-like"/>
    <property type="match status" value="1"/>
</dbReference>
<evidence type="ECO:0000259" key="16">
    <source>
        <dbReference type="Pfam" id="PF01726"/>
    </source>
</evidence>
<evidence type="ECO:0000256" key="2">
    <source>
        <dbReference type="ARBA" id="ARBA00022491"/>
    </source>
</evidence>
<proteinExistence type="inferred from homology"/>
<evidence type="ECO:0000259" key="15">
    <source>
        <dbReference type="Pfam" id="PF00717"/>
    </source>
</evidence>
<dbReference type="GO" id="GO:0004252">
    <property type="term" value="F:serine-type endopeptidase activity"/>
    <property type="evidence" value="ECO:0007669"/>
    <property type="project" value="UniProtKB-UniRule"/>
</dbReference>
<comment type="similarity">
    <text evidence="1 12 13">Belongs to the peptidase S24 family.</text>
</comment>
<dbReference type="OrthoDB" id="9802364at2"/>
<keyword evidence="11 12" id="KW-0742">SOS response</keyword>
<feature type="active site" description="For autocatalytic cleavage activity" evidence="12">
    <location>
        <position position="171"/>
    </location>
</feature>
<comment type="subunit">
    <text evidence="12">Homodimer.</text>
</comment>
<dbReference type="EMBL" id="MQSV01000002">
    <property type="protein sequence ID" value="OKL48952.1"/>
    <property type="molecule type" value="Genomic_DNA"/>
</dbReference>
<protein>
    <recommendedName>
        <fullName evidence="12">LexA repressor</fullName>
        <ecNumber evidence="12">3.4.21.88</ecNumber>
    </recommendedName>
</protein>
<evidence type="ECO:0000313" key="18">
    <source>
        <dbReference type="Proteomes" id="UP000186785"/>
    </source>
</evidence>
<keyword evidence="6 12" id="KW-0068">Autocatalytic cleavage</keyword>
<evidence type="ECO:0000256" key="13">
    <source>
        <dbReference type="RuleBase" id="RU003991"/>
    </source>
</evidence>
<dbReference type="SUPFAM" id="SSF51306">
    <property type="entry name" value="LexA/Signal peptidase"/>
    <property type="match status" value="1"/>
</dbReference>
<dbReference type="EC" id="3.4.21.88" evidence="12"/>
<feature type="domain" description="LexA repressor DNA-binding" evidence="16">
    <location>
        <begin position="18"/>
        <end position="81"/>
    </location>
</feature>
<feature type="region of interest" description="Disordered" evidence="14">
    <location>
        <begin position="84"/>
        <end position="118"/>
    </location>
</feature>
<keyword evidence="10 12" id="KW-0234">DNA repair</keyword>
<feature type="compositionally biased region" description="Low complexity" evidence="14">
    <location>
        <begin position="93"/>
        <end position="111"/>
    </location>
</feature>
<dbReference type="GO" id="GO:0006260">
    <property type="term" value="P:DNA replication"/>
    <property type="evidence" value="ECO:0007669"/>
    <property type="project" value="UniProtKB-UniRule"/>
</dbReference>
<keyword evidence="5 12" id="KW-0378">Hydrolase</keyword>
<dbReference type="PANTHER" id="PTHR33516:SF2">
    <property type="entry name" value="LEXA REPRESSOR-RELATED"/>
    <property type="match status" value="1"/>
</dbReference>
<evidence type="ECO:0000313" key="17">
    <source>
        <dbReference type="EMBL" id="OKL48952.1"/>
    </source>
</evidence>
<dbReference type="HAMAP" id="MF_00015">
    <property type="entry name" value="LexA"/>
    <property type="match status" value="1"/>
</dbReference>
<dbReference type="AlphaFoldDB" id="A0A1Q5PN38"/>
<dbReference type="GO" id="GO:0006281">
    <property type="term" value="P:DNA repair"/>
    <property type="evidence" value="ECO:0007669"/>
    <property type="project" value="UniProtKB-UniRule"/>
</dbReference>
<gene>
    <name evidence="12" type="primary">lexA</name>
    <name evidence="17" type="ORF">BSR29_03680</name>
</gene>
<accession>A0A1Q5PN38</accession>
<dbReference type="GO" id="GO:0006508">
    <property type="term" value="P:proteolysis"/>
    <property type="evidence" value="ECO:0007669"/>
    <property type="project" value="InterPro"/>
</dbReference>
<dbReference type="Pfam" id="PF01726">
    <property type="entry name" value="LexA_DNA_bind"/>
    <property type="match status" value="1"/>
</dbReference>
<evidence type="ECO:0000256" key="4">
    <source>
        <dbReference type="ARBA" id="ARBA00022763"/>
    </source>
</evidence>
<dbReference type="SUPFAM" id="SSF46785">
    <property type="entry name" value="Winged helix' DNA-binding domain"/>
    <property type="match status" value="1"/>
</dbReference>
<keyword evidence="4 12" id="KW-0227">DNA damage</keyword>
<feature type="active site" description="For autocatalytic cleavage activity" evidence="12">
    <location>
        <position position="208"/>
    </location>
</feature>
<evidence type="ECO:0000256" key="11">
    <source>
        <dbReference type="ARBA" id="ARBA00023236"/>
    </source>
</evidence>
<evidence type="ECO:0000256" key="14">
    <source>
        <dbReference type="SAM" id="MobiDB-lite"/>
    </source>
</evidence>
<evidence type="ECO:0000256" key="5">
    <source>
        <dbReference type="ARBA" id="ARBA00022801"/>
    </source>
</evidence>